<dbReference type="InterPro" id="IPR035911">
    <property type="entry name" value="MurE/MurF_N"/>
</dbReference>
<feature type="domain" description="Mur ligase central" evidence="14">
    <location>
        <begin position="127"/>
        <end position="306"/>
    </location>
</feature>
<protein>
    <recommendedName>
        <fullName evidence="10 11">UDP-N-acetylmuramoyl-tripeptide--D-alanyl-D-alanine ligase</fullName>
        <ecNumber evidence="10 11">6.3.2.10</ecNumber>
    </recommendedName>
    <alternativeName>
        <fullName evidence="10">D-alanyl-D-alanine-adding enzyme</fullName>
    </alternativeName>
</protein>
<dbReference type="InterPro" id="IPR013221">
    <property type="entry name" value="Mur_ligase_cen"/>
</dbReference>
<dbReference type="SUPFAM" id="SSF53244">
    <property type="entry name" value="MurD-like peptide ligases, peptide-binding domain"/>
    <property type="match status" value="1"/>
</dbReference>
<evidence type="ECO:0000256" key="3">
    <source>
        <dbReference type="ARBA" id="ARBA00022618"/>
    </source>
</evidence>
<evidence type="ECO:0000256" key="11">
    <source>
        <dbReference type="RuleBase" id="RU004136"/>
    </source>
</evidence>
<evidence type="ECO:0000259" key="13">
    <source>
        <dbReference type="Pfam" id="PF02875"/>
    </source>
</evidence>
<evidence type="ECO:0000256" key="10">
    <source>
        <dbReference type="HAMAP-Rule" id="MF_02019"/>
    </source>
</evidence>
<dbReference type="InterPro" id="IPR036565">
    <property type="entry name" value="Mur-like_cat_sf"/>
</dbReference>
<feature type="domain" description="Mur ligase N-terminal catalytic" evidence="12">
    <location>
        <begin position="32"/>
        <end position="111"/>
    </location>
</feature>
<accession>E0RS54</accession>
<dbReference type="PANTHER" id="PTHR43024">
    <property type="entry name" value="UDP-N-ACETYLMURAMOYL-TRIPEPTIDE--D-ALANYL-D-ALANINE LIGASE"/>
    <property type="match status" value="1"/>
</dbReference>
<dbReference type="Gene3D" id="3.40.1190.10">
    <property type="entry name" value="Mur-like, catalytic domain"/>
    <property type="match status" value="1"/>
</dbReference>
<dbReference type="GO" id="GO:0005524">
    <property type="term" value="F:ATP binding"/>
    <property type="evidence" value="ECO:0007669"/>
    <property type="project" value="UniProtKB-UniRule"/>
</dbReference>
<evidence type="ECO:0000256" key="6">
    <source>
        <dbReference type="ARBA" id="ARBA00022960"/>
    </source>
</evidence>
<evidence type="ECO:0000256" key="9">
    <source>
        <dbReference type="ARBA" id="ARBA00023316"/>
    </source>
</evidence>
<keyword evidence="6 10" id="KW-0133">Cell shape</keyword>
<gene>
    <name evidence="10" type="primary">murF</name>
    <name evidence="15" type="ordered locus">STHERM_c08940</name>
</gene>
<dbReference type="GO" id="GO:0071555">
    <property type="term" value="P:cell wall organization"/>
    <property type="evidence" value="ECO:0007669"/>
    <property type="project" value="UniProtKB-KW"/>
</dbReference>
<dbReference type="KEGG" id="sta:STHERM_c08940"/>
<dbReference type="NCBIfam" id="TIGR01143">
    <property type="entry name" value="murF"/>
    <property type="match status" value="1"/>
</dbReference>
<keyword evidence="7 10" id="KW-0573">Peptidoglycan synthesis</keyword>
<reference evidence="15 16" key="2">
    <citation type="journal article" date="2010" name="J. Bacteriol.">
        <title>Genome sequence of the polysaccharide-degrading, thermophilic anaerobe Spirochaeta thermophila DSM 6192.</title>
        <authorList>
            <person name="Angelov A."/>
            <person name="Liebl S."/>
            <person name="Ballschmiter M."/>
            <person name="Bomeke M."/>
            <person name="Lehmann R."/>
            <person name="Liesegang H."/>
            <person name="Daniel R."/>
            <person name="Liebl W."/>
        </authorList>
    </citation>
    <scope>NUCLEOTIDE SEQUENCE [LARGE SCALE GENOMIC DNA]</scope>
    <source>
        <strain evidence="16">ATCC 49972 / DSM 6192 / RI 19.B1</strain>
    </source>
</reference>
<dbReference type="InterPro" id="IPR005863">
    <property type="entry name" value="UDP-N-AcMur_synth"/>
</dbReference>
<dbReference type="GO" id="GO:0047480">
    <property type="term" value="F:UDP-N-acetylmuramoyl-tripeptide-D-alanyl-D-alanine ligase activity"/>
    <property type="evidence" value="ECO:0007669"/>
    <property type="project" value="UniProtKB-UniRule"/>
</dbReference>
<dbReference type="UniPathway" id="UPA00219"/>
<dbReference type="HAMAP" id="MF_02019">
    <property type="entry name" value="MurF"/>
    <property type="match status" value="1"/>
</dbReference>
<name>E0RS54_WINT6</name>
<feature type="domain" description="Mur ligase C-terminal" evidence="13">
    <location>
        <begin position="331"/>
        <end position="453"/>
    </location>
</feature>
<keyword evidence="3 10" id="KW-0132">Cell division</keyword>
<comment type="function">
    <text evidence="10 11">Involved in cell wall formation. Catalyzes the final step in the synthesis of UDP-N-acetylmuramoyl-pentapeptide, the precursor of murein.</text>
</comment>
<dbReference type="InterPro" id="IPR036615">
    <property type="entry name" value="Mur_ligase_C_dom_sf"/>
</dbReference>
<comment type="catalytic activity">
    <reaction evidence="10 11">
        <text>D-alanyl-D-alanine + UDP-N-acetyl-alpha-D-muramoyl-L-alanyl-gamma-D-glutamyl-meso-2,6-diaminopimelate + ATP = UDP-N-acetyl-alpha-D-muramoyl-L-alanyl-gamma-D-glutamyl-meso-2,6-diaminopimeloyl-D-alanyl-D-alanine + ADP + phosphate + H(+)</text>
        <dbReference type="Rhea" id="RHEA:28374"/>
        <dbReference type="ChEBI" id="CHEBI:15378"/>
        <dbReference type="ChEBI" id="CHEBI:30616"/>
        <dbReference type="ChEBI" id="CHEBI:43474"/>
        <dbReference type="ChEBI" id="CHEBI:57822"/>
        <dbReference type="ChEBI" id="CHEBI:61386"/>
        <dbReference type="ChEBI" id="CHEBI:83905"/>
        <dbReference type="ChEBI" id="CHEBI:456216"/>
        <dbReference type="EC" id="6.3.2.10"/>
    </reaction>
</comment>
<comment type="subcellular location">
    <subcellularLocation>
        <location evidence="10 11">Cytoplasm</location>
    </subcellularLocation>
</comment>
<dbReference type="InterPro" id="IPR004101">
    <property type="entry name" value="Mur_ligase_C"/>
</dbReference>
<evidence type="ECO:0000313" key="16">
    <source>
        <dbReference type="Proteomes" id="UP000001296"/>
    </source>
</evidence>
<dbReference type="GO" id="GO:0005737">
    <property type="term" value="C:cytoplasm"/>
    <property type="evidence" value="ECO:0007669"/>
    <property type="project" value="UniProtKB-SubCell"/>
</dbReference>
<dbReference type="RefSeq" id="WP_013313682.1">
    <property type="nucleotide sequence ID" value="NC_014484.1"/>
</dbReference>
<sequence length="470" mass="51437">MSARTLPALSLDQLASIVGARLVAPSGERPPIRRVTIDSRECEEGVLFVPLRGRFTDGHLYLGEAFQRGASAALVQETVFSEAGSALLKHVVQTRGALLVVTDTLEALQTLGEWYLSSLRVPIRIGVTGSSGKTSTKEMLRAVLSLHYSRVWATEGNLNSEIGVPLSILGIREEPEVVICEMGIDHVGEMDVLARIVKPNLAVVTGIGSAHLERFGTRERIAREKAKIFSSFDDRSVGFIPEDEEFFHVLVEGWRGTFLPYGPATVEGFEGWESRGLEGVILSWKGLRIPLQGYGEHMVRNALGVIRLSGHLGVPPSMVAEGLQAYRPLFGRGELKEIGGVWFLVDCYNANPESMRASLEGVRGLKGIRRRIVVLGSMRELGDAAPSEHRRLGDYLAGYPADVVLLVGEEMEAAFAVLEGRSGVWWMRTVEEASSLLVSIVQEGDLVLLKGSRALGLERIIQDFEGRYHA</sequence>
<dbReference type="EMBL" id="CP001698">
    <property type="protein sequence ID" value="ADN01841.1"/>
    <property type="molecule type" value="Genomic_DNA"/>
</dbReference>
<organism evidence="15 16">
    <name type="scientific">Winmispira thermophila (strain ATCC 49972 / DSM 6192 / RI 19.B1)</name>
    <name type="common">Spirochaeta thermophila</name>
    <dbReference type="NCBI Taxonomy" id="665571"/>
    <lineage>
        <taxon>Bacteria</taxon>
        <taxon>Pseudomonadati</taxon>
        <taxon>Spirochaetota</taxon>
        <taxon>Spirochaetia</taxon>
        <taxon>Winmispirales</taxon>
        <taxon>Winmispiraceae</taxon>
        <taxon>Winmispira</taxon>
    </lineage>
</organism>
<dbReference type="InterPro" id="IPR051046">
    <property type="entry name" value="MurCDEF_CellWall_CoF430Synth"/>
</dbReference>
<comment type="pathway">
    <text evidence="10 11">Cell wall biogenesis; peptidoglycan biosynthesis.</text>
</comment>
<evidence type="ECO:0000256" key="8">
    <source>
        <dbReference type="ARBA" id="ARBA00023306"/>
    </source>
</evidence>
<evidence type="ECO:0000256" key="4">
    <source>
        <dbReference type="ARBA" id="ARBA00022741"/>
    </source>
</evidence>
<dbReference type="Pfam" id="PF08245">
    <property type="entry name" value="Mur_ligase_M"/>
    <property type="match status" value="1"/>
</dbReference>
<dbReference type="GO" id="GO:0009252">
    <property type="term" value="P:peptidoglycan biosynthetic process"/>
    <property type="evidence" value="ECO:0007669"/>
    <property type="project" value="UniProtKB-UniRule"/>
</dbReference>
<dbReference type="Pfam" id="PF02875">
    <property type="entry name" value="Mur_ligase_C"/>
    <property type="match status" value="1"/>
</dbReference>
<dbReference type="PANTHER" id="PTHR43024:SF1">
    <property type="entry name" value="UDP-N-ACETYLMURAMOYL-TRIPEPTIDE--D-ALANYL-D-ALANINE LIGASE"/>
    <property type="match status" value="1"/>
</dbReference>
<dbReference type="PaxDb" id="665571-STHERM_c08940"/>
<dbReference type="SUPFAM" id="SSF63418">
    <property type="entry name" value="MurE/MurF N-terminal domain"/>
    <property type="match status" value="1"/>
</dbReference>
<dbReference type="Gene3D" id="3.40.1390.10">
    <property type="entry name" value="MurE/MurF, N-terminal domain"/>
    <property type="match status" value="1"/>
</dbReference>
<keyword evidence="8 10" id="KW-0131">Cell cycle</keyword>
<dbReference type="GO" id="GO:0008360">
    <property type="term" value="P:regulation of cell shape"/>
    <property type="evidence" value="ECO:0007669"/>
    <property type="project" value="UniProtKB-KW"/>
</dbReference>
<dbReference type="GO" id="GO:0008766">
    <property type="term" value="F:UDP-N-acetylmuramoylalanyl-D-glutamyl-2,6-diaminopimelate-D-alanyl-D-alanine ligase activity"/>
    <property type="evidence" value="ECO:0007669"/>
    <property type="project" value="RHEA"/>
</dbReference>
<evidence type="ECO:0000256" key="7">
    <source>
        <dbReference type="ARBA" id="ARBA00022984"/>
    </source>
</evidence>
<dbReference type="Pfam" id="PF01225">
    <property type="entry name" value="Mur_ligase"/>
    <property type="match status" value="1"/>
</dbReference>
<reference key="1">
    <citation type="submission" date="2009-08" db="EMBL/GenBank/DDBJ databases">
        <title>The genome sequence of Spirochaeta thermophila DSM6192.</title>
        <authorList>
            <person name="Angelov A."/>
            <person name="Mientus M."/>
            <person name="Wittenberg S."/>
            <person name="Lehmann R."/>
            <person name="Liesegang H."/>
            <person name="Daniel R."/>
            <person name="Liebl W."/>
        </authorList>
    </citation>
    <scope>NUCLEOTIDE SEQUENCE</scope>
    <source>
        <strain>DSM 6192</strain>
    </source>
</reference>
<dbReference type="EC" id="6.3.2.10" evidence="10 11"/>
<dbReference type="Gene3D" id="3.90.190.20">
    <property type="entry name" value="Mur ligase, C-terminal domain"/>
    <property type="match status" value="1"/>
</dbReference>
<dbReference type="HOGENOM" id="CLU_031507_1_2_12"/>
<dbReference type="SUPFAM" id="SSF53623">
    <property type="entry name" value="MurD-like peptide ligases, catalytic domain"/>
    <property type="match status" value="1"/>
</dbReference>
<comment type="similarity">
    <text evidence="10">Belongs to the MurCDEF family. MurF subfamily.</text>
</comment>
<feature type="binding site" evidence="10">
    <location>
        <begin position="129"/>
        <end position="135"/>
    </location>
    <ligand>
        <name>ATP</name>
        <dbReference type="ChEBI" id="CHEBI:30616"/>
    </ligand>
</feature>
<evidence type="ECO:0000259" key="14">
    <source>
        <dbReference type="Pfam" id="PF08245"/>
    </source>
</evidence>
<dbReference type="AlphaFoldDB" id="E0RS54"/>
<keyword evidence="9 10" id="KW-0961">Cell wall biogenesis/degradation</keyword>
<dbReference type="InterPro" id="IPR000713">
    <property type="entry name" value="Mur_ligase_N"/>
</dbReference>
<proteinExistence type="inferred from homology"/>
<dbReference type="eggNOG" id="COG0770">
    <property type="taxonomic scope" value="Bacteria"/>
</dbReference>
<evidence type="ECO:0000313" key="15">
    <source>
        <dbReference type="EMBL" id="ADN01841.1"/>
    </source>
</evidence>
<dbReference type="Proteomes" id="UP000001296">
    <property type="component" value="Chromosome"/>
</dbReference>
<keyword evidence="4 10" id="KW-0547">Nucleotide-binding</keyword>
<evidence type="ECO:0000256" key="1">
    <source>
        <dbReference type="ARBA" id="ARBA00022490"/>
    </source>
</evidence>
<dbReference type="GO" id="GO:0051301">
    <property type="term" value="P:cell division"/>
    <property type="evidence" value="ECO:0007669"/>
    <property type="project" value="UniProtKB-KW"/>
</dbReference>
<keyword evidence="2 10" id="KW-0436">Ligase</keyword>
<keyword evidence="5 10" id="KW-0067">ATP-binding</keyword>
<evidence type="ECO:0000256" key="2">
    <source>
        <dbReference type="ARBA" id="ARBA00022598"/>
    </source>
</evidence>
<evidence type="ECO:0000256" key="5">
    <source>
        <dbReference type="ARBA" id="ARBA00022840"/>
    </source>
</evidence>
<keyword evidence="1 10" id="KW-0963">Cytoplasm</keyword>
<evidence type="ECO:0000259" key="12">
    <source>
        <dbReference type="Pfam" id="PF01225"/>
    </source>
</evidence>